<dbReference type="EMBL" id="PDUG01000012">
    <property type="protein sequence ID" value="PIC13589.1"/>
    <property type="molecule type" value="Genomic_DNA"/>
</dbReference>
<keyword evidence="3" id="KW-1185">Reference proteome</keyword>
<sequence length="137" mass="15480">MFQQSKRNMITDYFTEINADAQEKLVIDGDEESVTESNGNSQRREDTWSSASESRRPAVTEGFEVPVLPTNVAPHEKRASPLPPQEANCEQEFKCKEFCARYNYGESEPTSVESAFPQLRHFSPSDPSSSLEESVNR</sequence>
<proteinExistence type="predicted"/>
<feature type="compositionally biased region" description="Low complexity" evidence="1">
    <location>
        <begin position="124"/>
        <end position="137"/>
    </location>
</feature>
<protein>
    <submittedName>
        <fullName evidence="2">Uncharacterized protein</fullName>
    </submittedName>
</protein>
<feature type="region of interest" description="Disordered" evidence="1">
    <location>
        <begin position="107"/>
        <end position="137"/>
    </location>
</feature>
<evidence type="ECO:0000313" key="2">
    <source>
        <dbReference type="EMBL" id="PIC13589.1"/>
    </source>
</evidence>
<reference evidence="3" key="1">
    <citation type="submission" date="2017-10" db="EMBL/GenBank/DDBJ databases">
        <title>Rapid genome shrinkage in a self-fertile nematode reveals novel sperm competition proteins.</title>
        <authorList>
            <person name="Yin D."/>
            <person name="Schwarz E.M."/>
            <person name="Thomas C.G."/>
            <person name="Felde R.L."/>
            <person name="Korf I.F."/>
            <person name="Cutter A.D."/>
            <person name="Schartner C.M."/>
            <person name="Ralston E.J."/>
            <person name="Meyer B.J."/>
            <person name="Haag E.S."/>
        </authorList>
    </citation>
    <scope>NUCLEOTIDE SEQUENCE [LARGE SCALE GENOMIC DNA]</scope>
    <source>
        <strain evidence="3">JU1422</strain>
    </source>
</reference>
<dbReference type="AlphaFoldDB" id="A0A2G5SFA8"/>
<comment type="caution">
    <text evidence="2">The sequence shown here is derived from an EMBL/GenBank/DDBJ whole genome shotgun (WGS) entry which is preliminary data.</text>
</comment>
<feature type="compositionally biased region" description="Basic and acidic residues" evidence="1">
    <location>
        <begin position="42"/>
        <end position="58"/>
    </location>
</feature>
<dbReference type="STRING" id="1611254.A0A2G5SFA8"/>
<evidence type="ECO:0000313" key="3">
    <source>
        <dbReference type="Proteomes" id="UP000230233"/>
    </source>
</evidence>
<dbReference type="OrthoDB" id="5903306at2759"/>
<name>A0A2G5SFA8_9PELO</name>
<evidence type="ECO:0000256" key="1">
    <source>
        <dbReference type="SAM" id="MobiDB-lite"/>
    </source>
</evidence>
<gene>
    <name evidence="2" type="ORF">B9Z55_027695</name>
</gene>
<organism evidence="2 3">
    <name type="scientific">Caenorhabditis nigoni</name>
    <dbReference type="NCBI Taxonomy" id="1611254"/>
    <lineage>
        <taxon>Eukaryota</taxon>
        <taxon>Metazoa</taxon>
        <taxon>Ecdysozoa</taxon>
        <taxon>Nematoda</taxon>
        <taxon>Chromadorea</taxon>
        <taxon>Rhabditida</taxon>
        <taxon>Rhabditina</taxon>
        <taxon>Rhabditomorpha</taxon>
        <taxon>Rhabditoidea</taxon>
        <taxon>Rhabditidae</taxon>
        <taxon>Peloderinae</taxon>
        <taxon>Caenorhabditis</taxon>
    </lineage>
</organism>
<dbReference type="Proteomes" id="UP000230233">
    <property type="component" value="Unassembled WGS sequence"/>
</dbReference>
<feature type="region of interest" description="Disordered" evidence="1">
    <location>
        <begin position="28"/>
        <end position="87"/>
    </location>
</feature>
<accession>A0A2G5SFA8</accession>